<gene>
    <name evidence="2" type="ORF">GALL_63180</name>
</gene>
<dbReference type="InterPro" id="IPR022385">
    <property type="entry name" value="Rhs_assc_core"/>
</dbReference>
<dbReference type="InterPro" id="IPR045619">
    <property type="entry name" value="DUF6443"/>
</dbReference>
<dbReference type="Gene3D" id="2.180.10.10">
    <property type="entry name" value="RHS repeat-associated core"/>
    <property type="match status" value="2"/>
</dbReference>
<name>A0A1J5SVR6_9ZZZZ</name>
<sequence>MKFNVLRYIIGCGIAGLLVETANAQTSTDRNYVQKSVIKTPGINTQALVDAQSVANKNQEIDYFDGLGRPLQTIAWQMSPFTKDIVTPVEFDNYGREIKKFLPYTDRNGTVYGSVRTTAYADQQSFYTTANSNFATATDNAPYAQTFLEFSPMNRALENGAAGQSWQPGGGHTTKQIFSLNTSTDDVRRWVVNYNTGNLNTYTMTGSYNPGDLYKTLQADEKGNQVIQFTDKEGKVILKKVQLTATADNGSGSGYTGWLNTYYVYDDFNNLSLVIQPKAVDWLTLNSWNFSLTDGSTILSELCFQYAYDARHRMIIKKVPGAGPVYMVYDLRDRLAYSQDGNMRVKGWWMATLYDGSNRPVETAMMTGYTGTMSSLQNYLNGLPDGLTLVTYSTNYGNNTLSINQYSVPPAPANLIGLTYTFYDDYSNTTKTYDASNNSKLDIGNNVYGENIPASNSTAVRGLTTGTKIRVIENANDLTLGTWLETVSFYDDKGRAVQVQSNNYKGGLDEITSRYDFTGKAICSYIVHNNPVGGQSNLRVKTNFDYDYAGRLLQVRKQINDNAATNKTIAVNTYDDLGQLQTKTLGTNLETINYNYTIRGWLSSINKDYLTNTNSHHFAMELGYDKTTAAVGYTYYANPQFNGNISGILWKSGGDNVVRKYDFTYDNANRLMTADFNQDNAASSALDKSAGIDFSVSGLGYDANGNIQNMNQMGFKVGGSVPVDQMNYYYMRYSNKLAMVIDAVNNPTSVLGDFHYTGSKTAPAPNTTPATPDYFFDTNGNMVQDNNKSIGTIVYNYLNLPYQIIVQNKGTITYIYDAAGNKLEKRTVETAINKTTKTSYLGNFVYQNDSLQFFGHEEGRVRYLATAATPFVNDYFIKDHLGNTRVTLTDEQQQDTYPAATLEDGAVATEQSYYTINTGAIVPNPAFLPSTYQNNNGNPPYNTNPNSITTATSAKMYKLNGYNGDKTGLNITLKVMAGDVVNILGKSLWHSSSTLSNSYPVSSVINNLLNAFGGSPAVATATRDAVNGTVLNAATPTTGSLTSWVSNNVPTPTTKPKAYINWILFDEQFKVVTGGSGFDAINDNPDVLKTHGVSASIIKNGYLVVYCSNESNQDVFFDNLQVIQTRGPVLSEDHYYPFGLTMSGISSKAAGKLENKIKYNGKEQQHQEFSDGSGLEWLDYGARMYDPQIGRWHIPDPLQEDEYRSEFDKEYKSALAEEGYDADNETMGDGEKASGIFNLISPRNVVTAQNSAMHYNESPYAYVGNNPINFIDPFGLDSLKPVTVVGYIKKYWTHSVGPALIFLGKEWDALKPVGMLGSKSGSSIASWGLSKLLPFRSSLLKQTTRKVVSKIAGKQIAKKAGTAVVGRFLGRGVPIVGQILLYYDFWKNIALPMGQANAEYMEENRKSGDWIANLPH</sequence>
<organism evidence="2">
    <name type="scientific">mine drainage metagenome</name>
    <dbReference type="NCBI Taxonomy" id="410659"/>
    <lineage>
        <taxon>unclassified sequences</taxon>
        <taxon>metagenomes</taxon>
        <taxon>ecological metagenomes</taxon>
    </lineage>
</organism>
<dbReference type="PANTHER" id="PTHR32305">
    <property type="match status" value="1"/>
</dbReference>
<comment type="caution">
    <text evidence="2">The sequence shown here is derived from an EMBL/GenBank/DDBJ whole genome shotgun (WGS) entry which is preliminary data.</text>
</comment>
<dbReference type="NCBIfam" id="TIGR03696">
    <property type="entry name" value="Rhs_assc_core"/>
    <property type="match status" value="1"/>
</dbReference>
<reference evidence="2" key="1">
    <citation type="submission" date="2016-10" db="EMBL/GenBank/DDBJ databases">
        <title>Sequence of Gallionella enrichment culture.</title>
        <authorList>
            <person name="Poehlein A."/>
            <person name="Muehling M."/>
            <person name="Daniel R."/>
        </authorList>
    </citation>
    <scope>NUCLEOTIDE SEQUENCE</scope>
</reference>
<evidence type="ECO:0000313" key="2">
    <source>
        <dbReference type="EMBL" id="OIR12067.1"/>
    </source>
</evidence>
<dbReference type="Pfam" id="PF20041">
    <property type="entry name" value="DUF6443"/>
    <property type="match status" value="1"/>
</dbReference>
<proteinExistence type="predicted"/>
<dbReference type="PANTHER" id="PTHR32305:SF15">
    <property type="entry name" value="PROTEIN RHSA-RELATED"/>
    <property type="match status" value="1"/>
</dbReference>
<evidence type="ECO:0000259" key="1">
    <source>
        <dbReference type="Pfam" id="PF20041"/>
    </source>
</evidence>
<protein>
    <recommendedName>
        <fullName evidence="1">DUF6443 domain-containing protein</fullName>
    </recommendedName>
</protein>
<dbReference type="InterPro" id="IPR050708">
    <property type="entry name" value="T6SS_VgrG/RHS"/>
</dbReference>
<feature type="domain" description="DUF6443" evidence="1">
    <location>
        <begin position="44"/>
        <end position="176"/>
    </location>
</feature>
<accession>A0A1J5SVR6</accession>
<dbReference type="EMBL" id="MLJW01000018">
    <property type="protein sequence ID" value="OIR12067.1"/>
    <property type="molecule type" value="Genomic_DNA"/>
</dbReference>